<evidence type="ECO:0000256" key="1">
    <source>
        <dbReference type="ARBA" id="ARBA00004651"/>
    </source>
</evidence>
<reference evidence="9 10" key="1">
    <citation type="submission" date="2015-01" db="EMBL/GenBank/DDBJ databases">
        <authorList>
            <person name="Pelicic Vladimir"/>
        </authorList>
    </citation>
    <scope>NUCLEOTIDE SEQUENCE [LARGE SCALE GENOMIC DNA]</scope>
    <source>
        <strain evidence="9 10">2908</strain>
    </source>
</reference>
<feature type="domain" description="ABC3 transporter permease C-terminal" evidence="8">
    <location>
        <begin position="384"/>
        <end position="501"/>
    </location>
</feature>
<dbReference type="InterPro" id="IPR003838">
    <property type="entry name" value="ABC3_permease_C"/>
</dbReference>
<feature type="compositionally biased region" description="Low complexity" evidence="6">
    <location>
        <begin position="305"/>
        <end position="318"/>
    </location>
</feature>
<evidence type="ECO:0000256" key="5">
    <source>
        <dbReference type="ARBA" id="ARBA00023136"/>
    </source>
</evidence>
<dbReference type="Proteomes" id="UP000183504">
    <property type="component" value="Unassembled WGS sequence"/>
</dbReference>
<proteinExistence type="predicted"/>
<feature type="compositionally biased region" description="Basic and acidic residues" evidence="6">
    <location>
        <begin position="322"/>
        <end position="333"/>
    </location>
</feature>
<keyword evidence="3 7" id="KW-0812">Transmembrane</keyword>
<feature type="transmembrane region" description="Helical" evidence="7">
    <location>
        <begin position="21"/>
        <end position="41"/>
    </location>
</feature>
<dbReference type="Pfam" id="PF02687">
    <property type="entry name" value="FtsX"/>
    <property type="match status" value="2"/>
</dbReference>
<gene>
    <name evidence="9" type="ORF">SSV_1457</name>
</gene>
<dbReference type="RefSeq" id="WP_072074295.1">
    <property type="nucleotide sequence ID" value="NZ_CDMW01000001.1"/>
</dbReference>
<evidence type="ECO:0000256" key="7">
    <source>
        <dbReference type="SAM" id="Phobius"/>
    </source>
</evidence>
<comment type="subcellular location">
    <subcellularLocation>
        <location evidence="1">Cell membrane</location>
        <topology evidence="1">Multi-pass membrane protein</topology>
    </subcellularLocation>
</comment>
<evidence type="ECO:0000259" key="8">
    <source>
        <dbReference type="Pfam" id="PF02687"/>
    </source>
</evidence>
<dbReference type="Gene3D" id="1.10.287.2610">
    <property type="match status" value="1"/>
</dbReference>
<evidence type="ECO:0000313" key="10">
    <source>
        <dbReference type="Proteomes" id="UP000183504"/>
    </source>
</evidence>
<feature type="transmembrane region" description="Helical" evidence="7">
    <location>
        <begin position="430"/>
        <end position="453"/>
    </location>
</feature>
<evidence type="ECO:0000256" key="6">
    <source>
        <dbReference type="SAM" id="MobiDB-lite"/>
    </source>
</evidence>
<dbReference type="GO" id="GO:0005886">
    <property type="term" value="C:plasma membrane"/>
    <property type="evidence" value="ECO:0007669"/>
    <property type="project" value="UniProtKB-SubCell"/>
</dbReference>
<dbReference type="AlphaFoldDB" id="A0A0B7GRV9"/>
<organism evidence="9 10">
    <name type="scientific">Streptococcus sanguinis</name>
    <dbReference type="NCBI Taxonomy" id="1305"/>
    <lineage>
        <taxon>Bacteria</taxon>
        <taxon>Bacillati</taxon>
        <taxon>Bacillota</taxon>
        <taxon>Bacilli</taxon>
        <taxon>Lactobacillales</taxon>
        <taxon>Streptococcaceae</taxon>
        <taxon>Streptococcus</taxon>
    </lineage>
</organism>
<feature type="region of interest" description="Disordered" evidence="6">
    <location>
        <begin position="305"/>
        <end position="333"/>
    </location>
</feature>
<dbReference type="EMBL" id="CDMW01000001">
    <property type="protein sequence ID" value="CEL90749.1"/>
    <property type="molecule type" value="Genomic_DNA"/>
</dbReference>
<sequence length="907" mass="101130">MKRKIYWKDILRSFTSSKGRFLSILILMMLGSLALVGLKVAPPNMRRTATDYLKEQRTMDLAVMADYGLDKADQKELESIKGADVEFGYLTDVTVDEEALRVFSDTKDISNFQVTSGRLPKNAQEIALASFWSRKYKLGQEIDLTEKAGSRSVLKNKTYKIVGFVNSAELWSDRNLGNATSGSGALSAYAVVSPKAFDTDVYSIARLRYHDLEKLAPFSESYQERLEQHQTALDKSLEDNGVARFKRLEADAKSTIQKGQDKIAQAESELSQGKKQLEQAQSQLDQQKSQLVAAQSASILPPAQLSQSQQQIQEAESQLNQKKSELAQAEKDLSASKDKLADAKADLNRLKEPVYHSYDRKSLPGGNGYHMYKNSMNSIASIGNIFPVVLYLVAAMVTFTTMTRFVDEERTNAGVFKALGYHSRDIIRKFALYGLVAGSLGTLIGILLGHYFLSGVISSIITRGMVLSAPHAYFYISYSLLALGLSLLSSVLPAYLVARRELTEEAAHLLLPKPPVKGSKIFLERLPFIWRRLSFTQKVTARNIFRYKQRMFMTIFGVAGSVALLFAGLGLQSSIGGIPKRQFEEILRYDLIVAVNPEENQAEQDKLKKMLADDSIADYQEIHSETLTEKYKGKKETESVTLMVTDKENFEPFISMESPDNQQKLTLKDGVVVSDKLARIAGVSPGGSIELGGKPVKLAAVNENHFGHFAFIKATDYQKIYGKKPEKNAYLVRLKNPSSKNIVDKANEFMSLKSVKSVSQNASMVKQFNVLADSLNNTMLVLVLISILLAVVILYNLTNINVAERIRELSTIKVLGFHNKEVTLYIYRETIILSVIGMVVGLLGGFFLHRFLIEKVAPSIISLNPQVSPSVYLFPLTAVTLILTLLGFFVNYRLRRVDMMEALKSVD</sequence>
<dbReference type="PANTHER" id="PTHR30287:SF1">
    <property type="entry name" value="INNER MEMBRANE PROTEIN"/>
    <property type="match status" value="1"/>
</dbReference>
<protein>
    <submittedName>
        <fullName evidence="9">Putative ABC transporter permease</fullName>
    </submittedName>
</protein>
<feature type="transmembrane region" description="Helical" evidence="7">
    <location>
        <begin position="779"/>
        <end position="797"/>
    </location>
</feature>
<feature type="transmembrane region" description="Helical" evidence="7">
    <location>
        <begin position="551"/>
        <end position="571"/>
    </location>
</feature>
<dbReference type="PANTHER" id="PTHR30287">
    <property type="entry name" value="MEMBRANE COMPONENT OF PREDICTED ABC SUPERFAMILY METABOLITE UPTAKE TRANSPORTER"/>
    <property type="match status" value="1"/>
</dbReference>
<evidence type="ECO:0000256" key="3">
    <source>
        <dbReference type="ARBA" id="ARBA00022692"/>
    </source>
</evidence>
<feature type="transmembrane region" description="Helical" evidence="7">
    <location>
        <begin position="473"/>
        <end position="498"/>
    </location>
</feature>
<feature type="transmembrane region" description="Helical" evidence="7">
    <location>
        <begin position="872"/>
        <end position="894"/>
    </location>
</feature>
<feature type="domain" description="ABC3 transporter permease C-terminal" evidence="8">
    <location>
        <begin position="781"/>
        <end position="897"/>
    </location>
</feature>
<evidence type="ECO:0000256" key="2">
    <source>
        <dbReference type="ARBA" id="ARBA00022475"/>
    </source>
</evidence>
<keyword evidence="4 7" id="KW-1133">Transmembrane helix</keyword>
<keyword evidence="2" id="KW-1003">Cell membrane</keyword>
<feature type="transmembrane region" description="Helical" evidence="7">
    <location>
        <begin position="830"/>
        <end position="852"/>
    </location>
</feature>
<accession>A0A0B7GRV9</accession>
<name>A0A0B7GRV9_STRSA</name>
<evidence type="ECO:0000313" key="9">
    <source>
        <dbReference type="EMBL" id="CEL90749.1"/>
    </source>
</evidence>
<evidence type="ECO:0000256" key="4">
    <source>
        <dbReference type="ARBA" id="ARBA00022989"/>
    </source>
</evidence>
<feature type="transmembrane region" description="Helical" evidence="7">
    <location>
        <begin position="379"/>
        <end position="400"/>
    </location>
</feature>
<dbReference type="InterPro" id="IPR038766">
    <property type="entry name" value="Membrane_comp_ABC_pdt"/>
</dbReference>
<keyword evidence="5 7" id="KW-0472">Membrane</keyword>